<dbReference type="AlphaFoldDB" id="A0A7I8IWQ1"/>
<evidence type="ECO:0000313" key="2">
    <source>
        <dbReference type="EMBL" id="CAA2622657.1"/>
    </source>
</evidence>
<sequence length="214" mass="22752">MRDRLREEVSVGLEVSVENGDELVLLDVVAAHGRLQVASLVAGADQAMAVDDVDPPLAPLGDLASDQLHDGLVLDPEAAEAKDGAIQRLDDEQDDAEARQGLNGGGDVVGSEGEPGEIGRVHPAFDLLRLRQGKEGPLEVPPLPVGHDFDQEGRQGQRQEALDEPEEDLSHGAPPSSVGGSRFTRIPPASDHRHVNFARVLLSGNIIIEDKSTL</sequence>
<feature type="compositionally biased region" description="Basic and acidic residues" evidence="1">
    <location>
        <begin position="147"/>
        <end position="161"/>
    </location>
</feature>
<feature type="region of interest" description="Disordered" evidence="1">
    <location>
        <begin position="135"/>
        <end position="189"/>
    </location>
</feature>
<gene>
    <name evidence="2" type="ORF">SI7747_06008682</name>
</gene>
<reference evidence="2 3" key="1">
    <citation type="submission" date="2019-12" db="EMBL/GenBank/DDBJ databases">
        <authorList>
            <person name="Scholz U."/>
            <person name="Mascher M."/>
            <person name="Fiebig A."/>
        </authorList>
    </citation>
    <scope>NUCLEOTIDE SEQUENCE</scope>
</reference>
<dbReference type="EMBL" id="CACRZD030000006">
    <property type="protein sequence ID" value="CAA6662289.1"/>
    <property type="molecule type" value="Genomic_DNA"/>
</dbReference>
<accession>A0A7I8IWQ1</accession>
<organism evidence="2">
    <name type="scientific">Spirodela intermedia</name>
    <name type="common">Intermediate duckweed</name>
    <dbReference type="NCBI Taxonomy" id="51605"/>
    <lineage>
        <taxon>Eukaryota</taxon>
        <taxon>Viridiplantae</taxon>
        <taxon>Streptophyta</taxon>
        <taxon>Embryophyta</taxon>
        <taxon>Tracheophyta</taxon>
        <taxon>Spermatophyta</taxon>
        <taxon>Magnoliopsida</taxon>
        <taxon>Liliopsida</taxon>
        <taxon>Araceae</taxon>
        <taxon>Lemnoideae</taxon>
        <taxon>Spirodela</taxon>
    </lineage>
</organism>
<proteinExistence type="predicted"/>
<evidence type="ECO:0000313" key="3">
    <source>
        <dbReference type="Proteomes" id="UP001189122"/>
    </source>
</evidence>
<evidence type="ECO:0000256" key="1">
    <source>
        <dbReference type="SAM" id="MobiDB-lite"/>
    </source>
</evidence>
<keyword evidence="3" id="KW-1185">Reference proteome</keyword>
<dbReference type="EMBL" id="LR743593">
    <property type="protein sequence ID" value="CAA2622657.1"/>
    <property type="molecule type" value="Genomic_DNA"/>
</dbReference>
<name>A0A7I8IWQ1_SPIIN</name>
<protein>
    <submittedName>
        <fullName evidence="2">Uncharacterized protein</fullName>
    </submittedName>
</protein>
<dbReference type="Proteomes" id="UP001189122">
    <property type="component" value="Unassembled WGS sequence"/>
</dbReference>
<feature type="region of interest" description="Disordered" evidence="1">
    <location>
        <begin position="90"/>
        <end position="118"/>
    </location>
</feature>